<accession>A0A2G9ECH9</accession>
<sequence length="311" mass="36128">MYKLFGYGLKDIPYINRLKNRVFYIIVITIVSLNIFISFSLNLKKVSKETLINSFIIVDLQNNLNEEKRNEIEKYILTIDGVRSVRFMDKSESFKNLQNELNISIPEASNPLTDSLIVSVKSSELMNGVQEIIEAREEVKEVYKDEPYLKQSQEQSDIIRIAQIGSAIFSFLIALVTIVIFNLGVAIEFLNNANTGLDYAENIKESKFKNLIPFSMASVVATLIFFNIYVFFRKYVTNANFDSSLLSLREIFLWNIGAVAILNFLIWLIPANLGRIEYEEEKDDDLDYEFYEEETEDKKDEFYDEFEDDDI</sequence>
<dbReference type="PANTHER" id="PTHR47755:SF1">
    <property type="entry name" value="CELL DIVISION PROTEIN FTSX"/>
    <property type="match status" value="1"/>
</dbReference>
<keyword evidence="1" id="KW-0132">Cell division</keyword>
<dbReference type="GO" id="GO:0051301">
    <property type="term" value="P:cell division"/>
    <property type="evidence" value="ECO:0007669"/>
    <property type="project" value="UniProtKB-KW"/>
</dbReference>
<dbReference type="AlphaFoldDB" id="A0A2G9ECH9"/>
<gene>
    <name evidence="1" type="ORF">CTM86_04100</name>
</gene>
<reference evidence="2" key="1">
    <citation type="submission" date="2017-11" db="EMBL/GenBank/DDBJ databases">
        <title>Genome sequencing of Fusobacterium periodonticum KCOM 1282.</title>
        <authorList>
            <person name="Kook J.-K."/>
            <person name="Park S.-N."/>
            <person name="Lim Y.K."/>
        </authorList>
    </citation>
    <scope>NUCLEOTIDE SEQUENCE [LARGE SCALE GENOMIC DNA]</scope>
    <source>
        <strain evidence="2">KCOM 1282</strain>
    </source>
</reference>
<dbReference type="Proteomes" id="UP000231749">
    <property type="component" value="Chromosome"/>
</dbReference>
<dbReference type="RefSeq" id="WP_099972138.1">
    <property type="nucleotide sequence ID" value="NZ_CP024698.1"/>
</dbReference>
<dbReference type="EMBL" id="CP024702">
    <property type="protein sequence ID" value="ATV65834.1"/>
    <property type="molecule type" value="Genomic_DNA"/>
</dbReference>
<dbReference type="PANTHER" id="PTHR47755">
    <property type="entry name" value="CELL DIVISION PROTEIN FTSX"/>
    <property type="match status" value="1"/>
</dbReference>
<keyword evidence="1" id="KW-0131">Cell cycle</keyword>
<protein>
    <submittedName>
        <fullName evidence="1">Cell division protein FtsX</fullName>
    </submittedName>
</protein>
<proteinExistence type="predicted"/>
<dbReference type="Pfam" id="PF18075">
    <property type="entry name" value="FtsX_ECD"/>
    <property type="match status" value="1"/>
</dbReference>
<dbReference type="Gene3D" id="3.30.70.3040">
    <property type="match status" value="1"/>
</dbReference>
<dbReference type="GO" id="GO:0016020">
    <property type="term" value="C:membrane"/>
    <property type="evidence" value="ECO:0007669"/>
    <property type="project" value="InterPro"/>
</dbReference>
<dbReference type="InterPro" id="IPR004513">
    <property type="entry name" value="FtsX"/>
</dbReference>
<evidence type="ECO:0000313" key="1">
    <source>
        <dbReference type="EMBL" id="ATV65834.1"/>
    </source>
</evidence>
<name>A0A2G9ECH9_9FUSO</name>
<evidence type="ECO:0000313" key="2">
    <source>
        <dbReference type="Proteomes" id="UP000231749"/>
    </source>
</evidence>
<organism evidence="1 2">
    <name type="scientific">Fusobacterium pseudoperiodonticum</name>
    <dbReference type="NCBI Taxonomy" id="2663009"/>
    <lineage>
        <taxon>Bacteria</taxon>
        <taxon>Fusobacteriati</taxon>
        <taxon>Fusobacteriota</taxon>
        <taxon>Fusobacteriia</taxon>
        <taxon>Fusobacteriales</taxon>
        <taxon>Fusobacteriaceae</taxon>
        <taxon>Fusobacterium</taxon>
    </lineage>
</organism>
<dbReference type="InterPro" id="IPR040690">
    <property type="entry name" value="FtsX_ECD"/>
</dbReference>